<evidence type="ECO:0000313" key="9">
    <source>
        <dbReference type="EMBL" id="MFC7394690.1"/>
    </source>
</evidence>
<protein>
    <recommendedName>
        <fullName evidence="4">Xaa-Pro aminopeptidase</fullName>
        <ecNumber evidence="4">3.4.11.9</ecNumber>
    </recommendedName>
</protein>
<dbReference type="GO" id="GO:0004177">
    <property type="term" value="F:aminopeptidase activity"/>
    <property type="evidence" value="ECO:0007669"/>
    <property type="project" value="UniProtKB-KW"/>
</dbReference>
<gene>
    <name evidence="9" type="ORF">ACFQRG_17340</name>
</gene>
<comment type="catalytic activity">
    <reaction evidence="1">
        <text>Release of any N-terminal amino acid, including proline, that is linked to proline, even from a dipeptide or tripeptide.</text>
        <dbReference type="EC" id="3.4.11.9"/>
    </reaction>
</comment>
<organism evidence="9 10">
    <name type="scientific">Scopulibacillus cellulosilyticus</name>
    <dbReference type="NCBI Taxonomy" id="2665665"/>
    <lineage>
        <taxon>Bacteria</taxon>
        <taxon>Bacillati</taxon>
        <taxon>Bacillota</taxon>
        <taxon>Bacilli</taxon>
        <taxon>Bacillales</taxon>
        <taxon>Sporolactobacillaceae</taxon>
        <taxon>Scopulibacillus</taxon>
    </lineage>
</organism>
<evidence type="ECO:0000256" key="6">
    <source>
        <dbReference type="ARBA" id="ARBA00022801"/>
    </source>
</evidence>
<evidence type="ECO:0000313" key="10">
    <source>
        <dbReference type="Proteomes" id="UP001596505"/>
    </source>
</evidence>
<evidence type="ECO:0000256" key="5">
    <source>
        <dbReference type="ARBA" id="ARBA00022723"/>
    </source>
</evidence>
<dbReference type="RefSeq" id="WP_380968403.1">
    <property type="nucleotide sequence ID" value="NZ_JBHTCO010000037.1"/>
</dbReference>
<keyword evidence="6 9" id="KW-0378">Hydrolase</keyword>
<dbReference type="CDD" id="cd01087">
    <property type="entry name" value="Prolidase"/>
    <property type="match status" value="1"/>
</dbReference>
<dbReference type="InterPro" id="IPR029149">
    <property type="entry name" value="Creatin/AminoP/Spt16_N"/>
</dbReference>
<keyword evidence="9" id="KW-0645">Protease</keyword>
<dbReference type="EMBL" id="JBHTCO010000037">
    <property type="protein sequence ID" value="MFC7394690.1"/>
    <property type="molecule type" value="Genomic_DNA"/>
</dbReference>
<dbReference type="EC" id="3.4.11.9" evidence="4"/>
<dbReference type="SUPFAM" id="SSF55920">
    <property type="entry name" value="Creatinase/aminopeptidase"/>
    <property type="match status" value="1"/>
</dbReference>
<evidence type="ECO:0000256" key="4">
    <source>
        <dbReference type="ARBA" id="ARBA00012574"/>
    </source>
</evidence>
<evidence type="ECO:0000259" key="8">
    <source>
        <dbReference type="SMART" id="SM01011"/>
    </source>
</evidence>
<evidence type="ECO:0000256" key="2">
    <source>
        <dbReference type="ARBA" id="ARBA00001936"/>
    </source>
</evidence>
<dbReference type="Proteomes" id="UP001596505">
    <property type="component" value="Unassembled WGS sequence"/>
</dbReference>
<keyword evidence="7" id="KW-0464">Manganese</keyword>
<dbReference type="Gene3D" id="3.90.230.10">
    <property type="entry name" value="Creatinase/methionine aminopeptidase superfamily"/>
    <property type="match status" value="1"/>
</dbReference>
<dbReference type="SUPFAM" id="SSF53092">
    <property type="entry name" value="Creatinase/prolidase N-terminal domain"/>
    <property type="match status" value="1"/>
</dbReference>
<dbReference type="Pfam" id="PF00557">
    <property type="entry name" value="Peptidase_M24"/>
    <property type="match status" value="1"/>
</dbReference>
<dbReference type="Gene3D" id="3.40.350.10">
    <property type="entry name" value="Creatinase/prolidase N-terminal domain"/>
    <property type="match status" value="1"/>
</dbReference>
<dbReference type="PANTHER" id="PTHR43226:SF4">
    <property type="entry name" value="XAA-PRO AMINOPEPTIDASE 3"/>
    <property type="match status" value="1"/>
</dbReference>
<dbReference type="InterPro" id="IPR007865">
    <property type="entry name" value="Aminopep_P_N"/>
</dbReference>
<accession>A0ABW2Q151</accession>
<comment type="caution">
    <text evidence="9">The sequence shown here is derived from an EMBL/GenBank/DDBJ whole genome shotgun (WGS) entry which is preliminary data.</text>
</comment>
<dbReference type="InterPro" id="IPR036005">
    <property type="entry name" value="Creatinase/aminopeptidase-like"/>
</dbReference>
<dbReference type="PANTHER" id="PTHR43226">
    <property type="entry name" value="XAA-PRO AMINOPEPTIDASE 3"/>
    <property type="match status" value="1"/>
</dbReference>
<name>A0ABW2Q151_9BACL</name>
<keyword evidence="5" id="KW-0479">Metal-binding</keyword>
<dbReference type="SMART" id="SM01011">
    <property type="entry name" value="AMP_N"/>
    <property type="match status" value="1"/>
</dbReference>
<evidence type="ECO:0000256" key="3">
    <source>
        <dbReference type="ARBA" id="ARBA00008766"/>
    </source>
</evidence>
<keyword evidence="10" id="KW-1185">Reference proteome</keyword>
<evidence type="ECO:0000256" key="1">
    <source>
        <dbReference type="ARBA" id="ARBA00001424"/>
    </source>
</evidence>
<reference evidence="10" key="1">
    <citation type="journal article" date="2019" name="Int. J. Syst. Evol. Microbiol.">
        <title>The Global Catalogue of Microorganisms (GCM) 10K type strain sequencing project: providing services to taxonomists for standard genome sequencing and annotation.</title>
        <authorList>
            <consortium name="The Broad Institute Genomics Platform"/>
            <consortium name="The Broad Institute Genome Sequencing Center for Infectious Disease"/>
            <person name="Wu L."/>
            <person name="Ma J."/>
        </authorList>
    </citation>
    <scope>NUCLEOTIDE SEQUENCE [LARGE SCALE GENOMIC DNA]</scope>
    <source>
        <strain evidence="10">CGMCC 1.16305</strain>
    </source>
</reference>
<comment type="similarity">
    <text evidence="3">Belongs to the peptidase M24B family.</text>
</comment>
<feature type="domain" description="Aminopeptidase P N-terminal" evidence="8">
    <location>
        <begin position="1"/>
        <end position="137"/>
    </location>
</feature>
<dbReference type="Pfam" id="PF05195">
    <property type="entry name" value="AMP_N"/>
    <property type="match status" value="1"/>
</dbReference>
<evidence type="ECO:0000256" key="7">
    <source>
        <dbReference type="ARBA" id="ARBA00023211"/>
    </source>
</evidence>
<proteinExistence type="inferred from homology"/>
<dbReference type="InterPro" id="IPR000994">
    <property type="entry name" value="Pept_M24"/>
</dbReference>
<sequence length="418" mass="48070">MEASFFKNNREKLLKKVKDRSITVLFAGTAPHKSADEDYAFAPNRNFYYITGIDEPKVIFAALKFNDKVEEHLFIEKADPVLAKWIGESISKEQAQSASGIEKINDLDSFDSFIQQQLLQHPYEHLYLDLERRSDDSVTPAHIFAQKGEKLYPYLKCHDLYHDICEQRLIKSKEEIDNIREAGRITSEGIKHLMSHAQPGMKEYQLEAYFNFVLKTQGVKDFAFKTIIASGKNGTVLHYSKNNSTVNDGDLVLLDLGASYNYYSGDISYTFPINGKFSERQKLFYNIVLKALRETTELVKPGRKFAELNEYTKKVLAEECQKAGLIERPEEISKYYYHGVSHSLGLDTHDVGNYRDRELEPGMVITMEPGLYIEEESIGIRIEDDVLVTEDGYEVLTNDLPRSVEEIEAFMEENRFNK</sequence>
<dbReference type="InterPro" id="IPR052433">
    <property type="entry name" value="X-Pro_dipept-like"/>
</dbReference>
<keyword evidence="9" id="KW-0031">Aminopeptidase</keyword>
<comment type="cofactor">
    <cofactor evidence="2">
        <name>Mn(2+)</name>
        <dbReference type="ChEBI" id="CHEBI:29035"/>
    </cofactor>
</comment>